<protein>
    <submittedName>
        <fullName evidence="1">Uncharacterized protein</fullName>
    </submittedName>
</protein>
<evidence type="ECO:0000313" key="2">
    <source>
        <dbReference type="Proteomes" id="UP001054252"/>
    </source>
</evidence>
<reference evidence="1 2" key="1">
    <citation type="journal article" date="2021" name="Commun. Biol.">
        <title>The genome of Shorea leprosula (Dipterocarpaceae) highlights the ecological relevance of drought in aseasonal tropical rainforests.</title>
        <authorList>
            <person name="Ng K.K.S."/>
            <person name="Kobayashi M.J."/>
            <person name="Fawcett J.A."/>
            <person name="Hatakeyama M."/>
            <person name="Paape T."/>
            <person name="Ng C.H."/>
            <person name="Ang C.C."/>
            <person name="Tnah L.H."/>
            <person name="Lee C.T."/>
            <person name="Nishiyama T."/>
            <person name="Sese J."/>
            <person name="O'Brien M.J."/>
            <person name="Copetti D."/>
            <person name="Mohd Noor M.I."/>
            <person name="Ong R.C."/>
            <person name="Putra M."/>
            <person name="Sireger I.Z."/>
            <person name="Indrioko S."/>
            <person name="Kosugi Y."/>
            <person name="Izuno A."/>
            <person name="Isagi Y."/>
            <person name="Lee S.L."/>
            <person name="Shimizu K.K."/>
        </authorList>
    </citation>
    <scope>NUCLEOTIDE SEQUENCE [LARGE SCALE GENOMIC DNA]</scope>
    <source>
        <strain evidence="1">214</strain>
    </source>
</reference>
<dbReference type="AlphaFoldDB" id="A0AAV5MPB1"/>
<dbReference type="Proteomes" id="UP001054252">
    <property type="component" value="Unassembled WGS sequence"/>
</dbReference>
<proteinExistence type="predicted"/>
<accession>A0AAV5MPB1</accession>
<keyword evidence="2" id="KW-1185">Reference proteome</keyword>
<evidence type="ECO:0000313" key="1">
    <source>
        <dbReference type="EMBL" id="GKV51781.1"/>
    </source>
</evidence>
<sequence>MSEGSLVVGGALIGHNGCVNGVLSGAISCNEKDETILPAIILCC</sequence>
<dbReference type="EMBL" id="BPVZ01000540">
    <property type="protein sequence ID" value="GKV51781.1"/>
    <property type="molecule type" value="Genomic_DNA"/>
</dbReference>
<name>A0AAV5MPB1_9ROSI</name>
<organism evidence="1 2">
    <name type="scientific">Rubroshorea leprosula</name>
    <dbReference type="NCBI Taxonomy" id="152421"/>
    <lineage>
        <taxon>Eukaryota</taxon>
        <taxon>Viridiplantae</taxon>
        <taxon>Streptophyta</taxon>
        <taxon>Embryophyta</taxon>
        <taxon>Tracheophyta</taxon>
        <taxon>Spermatophyta</taxon>
        <taxon>Magnoliopsida</taxon>
        <taxon>eudicotyledons</taxon>
        <taxon>Gunneridae</taxon>
        <taxon>Pentapetalae</taxon>
        <taxon>rosids</taxon>
        <taxon>malvids</taxon>
        <taxon>Malvales</taxon>
        <taxon>Dipterocarpaceae</taxon>
        <taxon>Rubroshorea</taxon>
    </lineage>
</organism>
<gene>
    <name evidence="1" type="ORF">SLEP1_g58406</name>
</gene>
<comment type="caution">
    <text evidence="1">The sequence shown here is derived from an EMBL/GenBank/DDBJ whole genome shotgun (WGS) entry which is preliminary data.</text>
</comment>